<dbReference type="Proteomes" id="UP000054279">
    <property type="component" value="Unassembled WGS sequence"/>
</dbReference>
<dbReference type="EMBL" id="KN837188">
    <property type="protein sequence ID" value="KIJ35462.1"/>
    <property type="molecule type" value="Genomic_DNA"/>
</dbReference>
<dbReference type="AlphaFoldDB" id="A0A0C9V1E7"/>
<evidence type="ECO:0000256" key="1">
    <source>
        <dbReference type="SAM" id="MobiDB-lite"/>
    </source>
</evidence>
<proteinExistence type="predicted"/>
<keyword evidence="2" id="KW-1133">Transmembrane helix</keyword>
<keyword evidence="2" id="KW-0472">Membrane</keyword>
<feature type="chain" id="PRO_5002221376" evidence="3">
    <location>
        <begin position="20"/>
        <end position="85"/>
    </location>
</feature>
<evidence type="ECO:0000313" key="5">
    <source>
        <dbReference type="Proteomes" id="UP000054279"/>
    </source>
</evidence>
<name>A0A0C9V1E7_SPHS4</name>
<dbReference type="HOGENOM" id="CLU_2596673_0_0_1"/>
<dbReference type="OrthoDB" id="2688570at2759"/>
<keyword evidence="5" id="KW-1185">Reference proteome</keyword>
<reference evidence="4 5" key="1">
    <citation type="submission" date="2014-06" db="EMBL/GenBank/DDBJ databases">
        <title>Evolutionary Origins and Diversification of the Mycorrhizal Mutualists.</title>
        <authorList>
            <consortium name="DOE Joint Genome Institute"/>
            <consortium name="Mycorrhizal Genomics Consortium"/>
            <person name="Kohler A."/>
            <person name="Kuo A."/>
            <person name="Nagy L.G."/>
            <person name="Floudas D."/>
            <person name="Copeland A."/>
            <person name="Barry K.W."/>
            <person name="Cichocki N."/>
            <person name="Veneault-Fourrey C."/>
            <person name="LaButti K."/>
            <person name="Lindquist E.A."/>
            <person name="Lipzen A."/>
            <person name="Lundell T."/>
            <person name="Morin E."/>
            <person name="Murat C."/>
            <person name="Riley R."/>
            <person name="Ohm R."/>
            <person name="Sun H."/>
            <person name="Tunlid A."/>
            <person name="Henrissat B."/>
            <person name="Grigoriev I.V."/>
            <person name="Hibbett D.S."/>
            <person name="Martin F."/>
        </authorList>
    </citation>
    <scope>NUCLEOTIDE SEQUENCE [LARGE SCALE GENOMIC DNA]</scope>
    <source>
        <strain evidence="4 5">SS14</strain>
    </source>
</reference>
<sequence>MIFITIVFSFLANPNPTAANINYTLVVLGVIFFAIVYFYIQKYSGKYWFNGPISTISSFQTEQISNGYNKDDGEESSSENEKLDN</sequence>
<accession>A0A0C9V1E7</accession>
<evidence type="ECO:0000256" key="3">
    <source>
        <dbReference type="SAM" id="SignalP"/>
    </source>
</evidence>
<feature type="signal peptide" evidence="3">
    <location>
        <begin position="1"/>
        <end position="19"/>
    </location>
</feature>
<evidence type="ECO:0000256" key="2">
    <source>
        <dbReference type="SAM" id="Phobius"/>
    </source>
</evidence>
<organism evidence="4 5">
    <name type="scientific">Sphaerobolus stellatus (strain SS14)</name>
    <dbReference type="NCBI Taxonomy" id="990650"/>
    <lineage>
        <taxon>Eukaryota</taxon>
        <taxon>Fungi</taxon>
        <taxon>Dikarya</taxon>
        <taxon>Basidiomycota</taxon>
        <taxon>Agaricomycotina</taxon>
        <taxon>Agaricomycetes</taxon>
        <taxon>Phallomycetidae</taxon>
        <taxon>Geastrales</taxon>
        <taxon>Sphaerobolaceae</taxon>
        <taxon>Sphaerobolus</taxon>
    </lineage>
</organism>
<gene>
    <name evidence="4" type="ORF">M422DRAFT_262231</name>
</gene>
<protein>
    <submittedName>
        <fullName evidence="4">Uncharacterized protein</fullName>
    </submittedName>
</protein>
<keyword evidence="2" id="KW-0812">Transmembrane</keyword>
<keyword evidence="3" id="KW-0732">Signal</keyword>
<feature type="region of interest" description="Disordered" evidence="1">
    <location>
        <begin position="66"/>
        <end position="85"/>
    </location>
</feature>
<evidence type="ECO:0000313" key="4">
    <source>
        <dbReference type="EMBL" id="KIJ35462.1"/>
    </source>
</evidence>
<feature type="transmembrane region" description="Helical" evidence="2">
    <location>
        <begin position="20"/>
        <end position="40"/>
    </location>
</feature>